<comment type="caution">
    <text evidence="1">The sequence shown here is derived from an EMBL/GenBank/DDBJ whole genome shotgun (WGS) entry which is preliminary data.</text>
</comment>
<gene>
    <name evidence="1" type="ORF">Godav_027727</name>
</gene>
<dbReference type="EMBL" id="JABFAC010000007">
    <property type="protein sequence ID" value="MBA0618366.1"/>
    <property type="molecule type" value="Genomic_DNA"/>
</dbReference>
<evidence type="ECO:0000313" key="2">
    <source>
        <dbReference type="Proteomes" id="UP000593561"/>
    </source>
</evidence>
<evidence type="ECO:0000313" key="1">
    <source>
        <dbReference type="EMBL" id="MBA0618366.1"/>
    </source>
</evidence>
<sequence length="48" mass="5470">MYADAYDSNGRMGKSATAREIVYFIIKYLGENMRDRSKIAERIVPIGV</sequence>
<name>A0A7J8RYD9_GOSDV</name>
<accession>A0A7J8RYD9</accession>
<reference evidence="1 2" key="1">
    <citation type="journal article" date="2019" name="Genome Biol. Evol.">
        <title>Insights into the evolution of the New World diploid cottons (Gossypium, subgenus Houzingenia) based on genome sequencing.</title>
        <authorList>
            <person name="Grover C.E."/>
            <person name="Arick M.A. 2nd"/>
            <person name="Thrash A."/>
            <person name="Conover J.L."/>
            <person name="Sanders W.S."/>
            <person name="Peterson D.G."/>
            <person name="Frelichowski J.E."/>
            <person name="Scheffler J.A."/>
            <person name="Scheffler B.E."/>
            <person name="Wendel J.F."/>
        </authorList>
    </citation>
    <scope>NUCLEOTIDE SEQUENCE [LARGE SCALE GENOMIC DNA]</scope>
    <source>
        <strain evidence="1">27</strain>
        <tissue evidence="1">Leaf</tissue>
    </source>
</reference>
<dbReference type="AlphaFoldDB" id="A0A7J8RYD9"/>
<keyword evidence="2" id="KW-1185">Reference proteome</keyword>
<protein>
    <submittedName>
        <fullName evidence="1">Uncharacterized protein</fullName>
    </submittedName>
</protein>
<dbReference type="Proteomes" id="UP000593561">
    <property type="component" value="Unassembled WGS sequence"/>
</dbReference>
<proteinExistence type="predicted"/>
<organism evidence="1 2">
    <name type="scientific">Gossypium davidsonii</name>
    <name type="common">Davidson's cotton</name>
    <name type="synonym">Gossypium klotzschianum subsp. davidsonii</name>
    <dbReference type="NCBI Taxonomy" id="34287"/>
    <lineage>
        <taxon>Eukaryota</taxon>
        <taxon>Viridiplantae</taxon>
        <taxon>Streptophyta</taxon>
        <taxon>Embryophyta</taxon>
        <taxon>Tracheophyta</taxon>
        <taxon>Spermatophyta</taxon>
        <taxon>Magnoliopsida</taxon>
        <taxon>eudicotyledons</taxon>
        <taxon>Gunneridae</taxon>
        <taxon>Pentapetalae</taxon>
        <taxon>rosids</taxon>
        <taxon>malvids</taxon>
        <taxon>Malvales</taxon>
        <taxon>Malvaceae</taxon>
        <taxon>Malvoideae</taxon>
        <taxon>Gossypium</taxon>
    </lineage>
</organism>